<keyword evidence="12" id="KW-1185">Reference proteome</keyword>
<dbReference type="PANTHER" id="PTHR42982:SF8">
    <property type="entry name" value="SEC-INDEPENDENT PROTEIN TRANSLOCASE PROTEIN TATA"/>
    <property type="match status" value="1"/>
</dbReference>
<evidence type="ECO:0000256" key="5">
    <source>
        <dbReference type="ARBA" id="ARBA00022927"/>
    </source>
</evidence>
<sequence>MPSLGPMEWILILLVLVLLFGAKKLPDTAKALGQSLRLFKKETTKLHEEDEAREAAKDARPAPPAPQPSLTPATPSVEDRLRTLEEENARLRADQARATQTPVSPAPKDQGSL</sequence>
<dbReference type="GO" id="GO:0008320">
    <property type="term" value="F:protein transmembrane transporter activity"/>
    <property type="evidence" value="ECO:0007669"/>
    <property type="project" value="UniProtKB-UniRule"/>
</dbReference>
<accession>A0A919V123</accession>
<keyword evidence="2 9" id="KW-0813">Transport</keyword>
<evidence type="ECO:0000256" key="6">
    <source>
        <dbReference type="ARBA" id="ARBA00022989"/>
    </source>
</evidence>
<evidence type="ECO:0000256" key="10">
    <source>
        <dbReference type="SAM" id="MobiDB-lite"/>
    </source>
</evidence>
<dbReference type="PANTHER" id="PTHR42982">
    <property type="entry name" value="SEC-INDEPENDENT PROTEIN TRANSLOCASE PROTEIN TATA"/>
    <property type="match status" value="1"/>
</dbReference>
<dbReference type="EMBL" id="BOOU01000044">
    <property type="protein sequence ID" value="GII78132.1"/>
    <property type="molecule type" value="Genomic_DNA"/>
</dbReference>
<evidence type="ECO:0000256" key="4">
    <source>
        <dbReference type="ARBA" id="ARBA00022692"/>
    </source>
</evidence>
<keyword evidence="8 9" id="KW-0472">Membrane</keyword>
<dbReference type="RefSeq" id="WP_203985238.1">
    <property type="nucleotide sequence ID" value="NZ_BOOU01000044.1"/>
</dbReference>
<dbReference type="Gene3D" id="1.20.5.3310">
    <property type="match status" value="1"/>
</dbReference>
<dbReference type="Proteomes" id="UP000655287">
    <property type="component" value="Unassembled WGS sequence"/>
</dbReference>
<keyword evidence="7 9" id="KW-0811">Translocation</keyword>
<evidence type="ECO:0000256" key="8">
    <source>
        <dbReference type="ARBA" id="ARBA00023136"/>
    </source>
</evidence>
<comment type="subcellular location">
    <subcellularLocation>
        <location evidence="1 9">Cell membrane</location>
        <topology evidence="1 9">Single-pass membrane protein</topology>
    </subcellularLocation>
</comment>
<keyword evidence="5 9" id="KW-0653">Protein transport</keyword>
<dbReference type="HAMAP" id="MF_00236">
    <property type="entry name" value="TatA_E"/>
    <property type="match status" value="1"/>
</dbReference>
<protein>
    <recommendedName>
        <fullName evidence="9">Sec-independent protein translocase protein TatA</fullName>
    </recommendedName>
</protein>
<comment type="subunit">
    <text evidence="9">The Tat system comprises two distinct complexes: a TatABC complex, containing multiple copies of TatA, TatB and TatC subunits, and a separate TatA complex, containing only TatA subunits. Substrates initially bind to the TatABC complex, which probably triggers association of the separate TatA complex to form the active translocon.</text>
</comment>
<proteinExistence type="inferred from homology"/>
<comment type="caution">
    <text evidence="11">The sequence shown here is derived from an EMBL/GenBank/DDBJ whole genome shotgun (WGS) entry which is preliminary data.</text>
</comment>
<dbReference type="NCBIfam" id="NF001854">
    <property type="entry name" value="PRK00575.1"/>
    <property type="match status" value="1"/>
</dbReference>
<gene>
    <name evidence="9" type="primary">tatA</name>
    <name evidence="11" type="ORF">Sru01_31140</name>
</gene>
<evidence type="ECO:0000313" key="11">
    <source>
        <dbReference type="EMBL" id="GII78132.1"/>
    </source>
</evidence>
<reference evidence="11" key="1">
    <citation type="submission" date="2021-01" db="EMBL/GenBank/DDBJ databases">
        <title>Whole genome shotgun sequence of Sphaerisporangium rufum NBRC 109079.</title>
        <authorList>
            <person name="Komaki H."/>
            <person name="Tamura T."/>
        </authorList>
    </citation>
    <scope>NUCLEOTIDE SEQUENCE</scope>
    <source>
        <strain evidence="11">NBRC 109079</strain>
    </source>
</reference>
<keyword evidence="4 9" id="KW-0812">Transmembrane</keyword>
<dbReference type="GO" id="GO:0033281">
    <property type="term" value="C:TAT protein transport complex"/>
    <property type="evidence" value="ECO:0007669"/>
    <property type="project" value="UniProtKB-UniRule"/>
</dbReference>
<dbReference type="AlphaFoldDB" id="A0A919V123"/>
<keyword evidence="6 9" id="KW-1133">Transmembrane helix</keyword>
<comment type="function">
    <text evidence="9">Part of the twin-arginine translocation (Tat) system that transports large folded proteins containing a characteristic twin-arginine motif in their signal peptide across membranes. TatA could form the protein-conducting channel of the Tat system.</text>
</comment>
<dbReference type="InterPro" id="IPR003369">
    <property type="entry name" value="TatA/B/E"/>
</dbReference>
<dbReference type="GO" id="GO:0043953">
    <property type="term" value="P:protein transport by the Tat complex"/>
    <property type="evidence" value="ECO:0007669"/>
    <property type="project" value="UniProtKB-UniRule"/>
</dbReference>
<dbReference type="InterPro" id="IPR006312">
    <property type="entry name" value="TatA/E"/>
</dbReference>
<evidence type="ECO:0000256" key="7">
    <source>
        <dbReference type="ARBA" id="ARBA00023010"/>
    </source>
</evidence>
<evidence type="ECO:0000256" key="9">
    <source>
        <dbReference type="HAMAP-Rule" id="MF_00236"/>
    </source>
</evidence>
<keyword evidence="3 9" id="KW-1003">Cell membrane</keyword>
<feature type="compositionally biased region" description="Basic and acidic residues" evidence="10">
    <location>
        <begin position="77"/>
        <end position="95"/>
    </location>
</feature>
<feature type="compositionally biased region" description="Basic and acidic residues" evidence="10">
    <location>
        <begin position="42"/>
        <end position="60"/>
    </location>
</feature>
<organism evidence="11 12">
    <name type="scientific">Sphaerisporangium rufum</name>
    <dbReference type="NCBI Taxonomy" id="1381558"/>
    <lineage>
        <taxon>Bacteria</taxon>
        <taxon>Bacillati</taxon>
        <taxon>Actinomycetota</taxon>
        <taxon>Actinomycetes</taxon>
        <taxon>Streptosporangiales</taxon>
        <taxon>Streptosporangiaceae</taxon>
        <taxon>Sphaerisporangium</taxon>
    </lineage>
</organism>
<evidence type="ECO:0000256" key="1">
    <source>
        <dbReference type="ARBA" id="ARBA00004162"/>
    </source>
</evidence>
<evidence type="ECO:0000313" key="12">
    <source>
        <dbReference type="Proteomes" id="UP000655287"/>
    </source>
</evidence>
<dbReference type="NCBIfam" id="TIGR01411">
    <property type="entry name" value="tatAE"/>
    <property type="match status" value="1"/>
</dbReference>
<evidence type="ECO:0000256" key="3">
    <source>
        <dbReference type="ARBA" id="ARBA00022475"/>
    </source>
</evidence>
<comment type="similarity">
    <text evidence="9">Belongs to the TatA/E family.</text>
</comment>
<evidence type="ECO:0000256" key="2">
    <source>
        <dbReference type="ARBA" id="ARBA00022448"/>
    </source>
</evidence>
<dbReference type="Pfam" id="PF02416">
    <property type="entry name" value="TatA_B_E"/>
    <property type="match status" value="1"/>
</dbReference>
<feature type="region of interest" description="Disordered" evidence="10">
    <location>
        <begin position="42"/>
        <end position="113"/>
    </location>
</feature>
<name>A0A919V123_9ACTN</name>